<evidence type="ECO:0000256" key="2">
    <source>
        <dbReference type="SAM" id="Phobius"/>
    </source>
</evidence>
<feature type="region of interest" description="Disordered" evidence="1">
    <location>
        <begin position="951"/>
        <end position="1001"/>
    </location>
</feature>
<feature type="compositionally biased region" description="Basic and acidic residues" evidence="1">
    <location>
        <begin position="1285"/>
        <end position="1298"/>
    </location>
</feature>
<feature type="compositionally biased region" description="Basic and acidic residues" evidence="1">
    <location>
        <begin position="1234"/>
        <end position="1246"/>
    </location>
</feature>
<feature type="region of interest" description="Disordered" evidence="1">
    <location>
        <begin position="1214"/>
        <end position="1298"/>
    </location>
</feature>
<comment type="caution">
    <text evidence="3">The sequence shown here is derived from an EMBL/GenBank/DDBJ whole genome shotgun (WGS) entry which is preliminary data.</text>
</comment>
<keyword evidence="2" id="KW-0812">Transmembrane</keyword>
<sequence>MHFSVWETLLRKIILITFVLIFMQIQIHGTTSLRLSPKCPYGNYFTDGCVSCWCEPEDGQRVCENMITCPRKGVKCPMGRTYQDECSNDCTCYENTGAIFCKEKGPCNSVKRRNVPPPPPPPPLPPTPHLVDFVDRERSSSSTPKYRKSDHLLHIEDNFHIPSSVPLHKEDLIIEPALIIRRKTKGRHGVSEEKKKHPTTLLYLYEKQLKSMNEFKNHYKHYINSHDQEMEDIGGGGIIMRDQNVDNREDHHDSNFGDTSIFSESNIKTKYSPHKPKPYDNRLEIEFPRKKTLPQKGTKPRQDVIQSFSNNNNQLEIEIPFRNFKIASSSSRPPHDFHYIFKNMKQNKEDGRKYLISDDPFGSTPARKPSSNSTFYGKQNIKEIEYSKHSYSTTFRTTPRPHKKLESSDPPIATVYNVISTTIRPDFNNFGNPFPSSSTTLPHNFLSGSTPRPQFISYVTPKNRTTQQATQRPSPPTFNDFNYSTTTPRPLQREYQYPLSDQKTSPSSTSIERYNVRAEVNKPIFVNHIVATRRFPEIYMTNKHKNHHQHGNNNNPPIYYHPQPLPPPPTQRPTQYRLYLKNMDKKPHFISDRNRVPLFVDKIAREFFRKPAIFVPKINTVGGKKELQLNRVVYNHKEMIPKELVLEPGGPPMKVKFTPEAEREMNQEWLDALREQQKGMKMQQSLGYHQQQSYHYQDFNDHLGDYSQISNSKYDQNSKSYINQQNQQHNYQQNTPLSPQYVQHQPKYQQNTPLPPQQNQQHNYQQNTPLSPQYVQHQPKYQQNTPLPPQHVQHQPNYQTHNTYQNNLVQHPSQNYPQQQQQQQYYTSYFDGNYASSQNKQEAIQTPYRETLPIPNPIQIPPYAAKNEHQFPPNGFRPGPPYEEEESAVYPSPETPPMDYPVIEQPPPQPHYDSHPHPSDSVVIMEQSTVQNNDHHYNPPPTVTEAEADYIPVSPRPDDFSHSSTPLDFDEFGFPSESPPEYSFSDMLPQASSDLDDDHDDSRTILIDSFKKAEEVPQQNEEQEHQGSANRPRISIQDVLAHKRGQHQHIRIKSSDFTTTTTTPRPTPPPPSFTTTEEFNPEKVLREILAMDPDIGLDAILFKENGETIPPLSSTTTTTTTPLPPLPNLPFIKSKGDVGILPQDFDPEPQIYLTSTTTPNPNRSNEPVLSFEQFYQDLFRPQKKREEVVKPDGIVDANGVAKIFRYDSIIKTFKSGDSSEESSSKGGHKRRNLDKRDHEKDDDKKRSSSRNSKKRKENGGENETKLLSPTTTTRKPTPTEPPTTAEKKGGDNPDSSFKRELDWKSNLMADICSVNPESALCFTYKSLCLLMTSR</sequence>
<name>A0A226ERN4_FOLCA</name>
<feature type="region of interest" description="Disordered" evidence="1">
    <location>
        <begin position="462"/>
        <end position="510"/>
    </location>
</feature>
<keyword evidence="4" id="KW-1185">Reference proteome</keyword>
<accession>A0A226ERN4</accession>
<feature type="compositionally biased region" description="Low complexity" evidence="1">
    <location>
        <begin position="748"/>
        <end position="765"/>
    </location>
</feature>
<evidence type="ECO:0000256" key="1">
    <source>
        <dbReference type="SAM" id="MobiDB-lite"/>
    </source>
</evidence>
<organism evidence="3 4">
    <name type="scientific">Folsomia candida</name>
    <name type="common">Springtail</name>
    <dbReference type="NCBI Taxonomy" id="158441"/>
    <lineage>
        <taxon>Eukaryota</taxon>
        <taxon>Metazoa</taxon>
        <taxon>Ecdysozoa</taxon>
        <taxon>Arthropoda</taxon>
        <taxon>Hexapoda</taxon>
        <taxon>Collembola</taxon>
        <taxon>Entomobryomorpha</taxon>
        <taxon>Isotomoidea</taxon>
        <taxon>Isotomidae</taxon>
        <taxon>Proisotominae</taxon>
        <taxon>Folsomia</taxon>
    </lineage>
</organism>
<reference evidence="3 4" key="1">
    <citation type="submission" date="2015-12" db="EMBL/GenBank/DDBJ databases">
        <title>The genome of Folsomia candida.</title>
        <authorList>
            <person name="Faddeeva A."/>
            <person name="Derks M.F."/>
            <person name="Anvar Y."/>
            <person name="Smit S."/>
            <person name="Van Straalen N."/>
            <person name="Roelofs D."/>
        </authorList>
    </citation>
    <scope>NUCLEOTIDE SEQUENCE [LARGE SCALE GENOMIC DNA]</scope>
    <source>
        <strain evidence="3 4">VU population</strain>
        <tissue evidence="3">Whole body</tissue>
    </source>
</reference>
<feature type="compositionally biased region" description="Pro residues" evidence="1">
    <location>
        <begin position="893"/>
        <end position="910"/>
    </location>
</feature>
<protein>
    <submittedName>
        <fullName evidence="3">Uncharacterized protein</fullName>
    </submittedName>
</protein>
<evidence type="ECO:0000313" key="3">
    <source>
        <dbReference type="EMBL" id="OXA60295.1"/>
    </source>
</evidence>
<feature type="region of interest" description="Disordered" evidence="1">
    <location>
        <begin position="745"/>
        <end position="765"/>
    </location>
</feature>
<dbReference type="OMA" id="HNYQQNT"/>
<feature type="region of interest" description="Disordered" evidence="1">
    <location>
        <begin position="1013"/>
        <end position="1032"/>
    </location>
</feature>
<proteinExistence type="predicted"/>
<feature type="region of interest" description="Disordered" evidence="1">
    <location>
        <begin position="865"/>
        <end position="918"/>
    </location>
</feature>
<keyword evidence="2" id="KW-1133">Transmembrane helix</keyword>
<feature type="transmembrane region" description="Helical" evidence="2">
    <location>
        <begin position="9"/>
        <end position="27"/>
    </location>
</feature>
<feature type="compositionally biased region" description="Polar residues" evidence="1">
    <location>
        <begin position="462"/>
        <end position="489"/>
    </location>
</feature>
<feature type="region of interest" description="Disordered" evidence="1">
    <location>
        <begin position="1057"/>
        <end position="1077"/>
    </location>
</feature>
<dbReference type="Proteomes" id="UP000198287">
    <property type="component" value="Unassembled WGS sequence"/>
</dbReference>
<dbReference type="EMBL" id="LNIX01000002">
    <property type="protein sequence ID" value="OXA60295.1"/>
    <property type="molecule type" value="Genomic_DNA"/>
</dbReference>
<evidence type="ECO:0000313" key="4">
    <source>
        <dbReference type="Proteomes" id="UP000198287"/>
    </source>
</evidence>
<feature type="compositionally biased region" description="Basic residues" evidence="1">
    <location>
        <begin position="1247"/>
        <end position="1256"/>
    </location>
</feature>
<keyword evidence="2" id="KW-0472">Membrane</keyword>
<feature type="compositionally biased region" description="Polar residues" evidence="1">
    <location>
        <begin position="499"/>
        <end position="510"/>
    </location>
</feature>
<gene>
    <name evidence="3" type="ORF">Fcan01_04267</name>
</gene>
<feature type="compositionally biased region" description="Low complexity" evidence="1">
    <location>
        <begin position="972"/>
        <end position="985"/>
    </location>
</feature>